<feature type="domain" description="Transposable element P transposase-like RNase H" evidence="2">
    <location>
        <begin position="162"/>
        <end position="310"/>
    </location>
</feature>
<dbReference type="AlphaFoldDB" id="A0AAE1HXU7"/>
<gene>
    <name evidence="3" type="ORF">KUF71_017258</name>
</gene>
<proteinExistence type="predicted"/>
<keyword evidence="4" id="KW-1185">Reference proteome</keyword>
<evidence type="ECO:0000313" key="4">
    <source>
        <dbReference type="Proteomes" id="UP001219518"/>
    </source>
</evidence>
<dbReference type="EMBL" id="JAHWGI010001366">
    <property type="protein sequence ID" value="KAK3928974.1"/>
    <property type="molecule type" value="Genomic_DNA"/>
</dbReference>
<sequence length="331" mass="37728">MVASEVRFENLESEHPKYKEKSKMRKIFGRFRCLRLKGLNKIEVQRGELRKKDKRIARLEKAVENLLAEEGVDIEEDSGNDFYEILKNSKLTPIQQLFLEQQLKATNVKNPRCRRWHPTLIRLALHLKMTSASTYEALRDSGAVILPSSRTLYDYSHAIIAEEGISEGILKRLHDNVQKKTKEYQKYCSLLCDEMYVSRNLVHRASDNSLIGYQNLDEVEKELANFETFVEGQFSGKSTKFEAPLAKTMLAFMVKGLCTDVKIVVAAFPMTSVTADNIYVRAWQVISRLEKAGIKIIAFVCDGAAPNRTFVGTFAPLKEDHSTSYLMCAIS</sequence>
<evidence type="ECO:0000256" key="1">
    <source>
        <dbReference type="SAM" id="Coils"/>
    </source>
</evidence>
<reference evidence="3" key="1">
    <citation type="submission" date="2021-07" db="EMBL/GenBank/DDBJ databases">
        <authorList>
            <person name="Catto M.A."/>
            <person name="Jacobson A."/>
            <person name="Kennedy G."/>
            <person name="Labadie P."/>
            <person name="Hunt B.G."/>
            <person name="Srinivasan R."/>
        </authorList>
    </citation>
    <scope>NUCLEOTIDE SEQUENCE</scope>
    <source>
        <strain evidence="3">PL_HMW_Pooled</strain>
        <tissue evidence="3">Head</tissue>
    </source>
</reference>
<protein>
    <submittedName>
        <fullName evidence="3">DNA transposase</fullName>
    </submittedName>
</protein>
<name>A0AAE1HXU7_9NEOP</name>
<dbReference type="Proteomes" id="UP001219518">
    <property type="component" value="Unassembled WGS sequence"/>
</dbReference>
<comment type="caution">
    <text evidence="3">The sequence shown here is derived from an EMBL/GenBank/DDBJ whole genome shotgun (WGS) entry which is preliminary data.</text>
</comment>
<keyword evidence="1" id="KW-0175">Coiled coil</keyword>
<reference evidence="3" key="2">
    <citation type="journal article" date="2023" name="BMC Genomics">
        <title>Pest status, molecular evolution, and epigenetic factors derived from the genome assembly of Frankliniella fusca, a thysanopteran phytovirus vector.</title>
        <authorList>
            <person name="Catto M.A."/>
            <person name="Labadie P.E."/>
            <person name="Jacobson A.L."/>
            <person name="Kennedy G.G."/>
            <person name="Srinivasan R."/>
            <person name="Hunt B.G."/>
        </authorList>
    </citation>
    <scope>NUCLEOTIDE SEQUENCE</scope>
    <source>
        <strain evidence="3">PL_HMW_Pooled</strain>
    </source>
</reference>
<evidence type="ECO:0000259" key="2">
    <source>
        <dbReference type="Pfam" id="PF21787"/>
    </source>
</evidence>
<organism evidence="3 4">
    <name type="scientific">Frankliniella fusca</name>
    <dbReference type="NCBI Taxonomy" id="407009"/>
    <lineage>
        <taxon>Eukaryota</taxon>
        <taxon>Metazoa</taxon>
        <taxon>Ecdysozoa</taxon>
        <taxon>Arthropoda</taxon>
        <taxon>Hexapoda</taxon>
        <taxon>Insecta</taxon>
        <taxon>Pterygota</taxon>
        <taxon>Neoptera</taxon>
        <taxon>Paraneoptera</taxon>
        <taxon>Thysanoptera</taxon>
        <taxon>Terebrantia</taxon>
        <taxon>Thripoidea</taxon>
        <taxon>Thripidae</taxon>
        <taxon>Frankliniella</taxon>
    </lineage>
</organism>
<evidence type="ECO:0000313" key="3">
    <source>
        <dbReference type="EMBL" id="KAK3928974.1"/>
    </source>
</evidence>
<dbReference type="InterPro" id="IPR048365">
    <property type="entry name" value="TNP-like_RNaseH_N"/>
</dbReference>
<dbReference type="Pfam" id="PF21787">
    <property type="entry name" value="TNP-like_RNaseH_N"/>
    <property type="match status" value="1"/>
</dbReference>
<accession>A0AAE1HXU7</accession>
<feature type="coiled-coil region" evidence="1">
    <location>
        <begin position="42"/>
        <end position="69"/>
    </location>
</feature>